<comment type="similarity">
    <text evidence="2">Belongs to the G-protein coupled receptor 1 family.</text>
</comment>
<dbReference type="PROSITE" id="PS00238">
    <property type="entry name" value="OPSIN"/>
    <property type="match status" value="1"/>
</dbReference>
<dbReference type="PROSITE" id="PS50262">
    <property type="entry name" value="G_PROTEIN_RECEP_F1_2"/>
    <property type="match status" value="1"/>
</dbReference>
<keyword evidence="6" id="KW-0812">Transmembrane</keyword>
<dbReference type="GO" id="GO:0007601">
    <property type="term" value="P:visual perception"/>
    <property type="evidence" value="ECO:0007669"/>
    <property type="project" value="UniProtKB-KW"/>
</dbReference>
<evidence type="ECO:0000256" key="12">
    <source>
        <dbReference type="ARBA" id="ARBA00023157"/>
    </source>
</evidence>
<keyword evidence="5" id="KW-0716">Sensory transduction</keyword>
<dbReference type="AlphaFoldDB" id="A0A0P5FZH3"/>
<evidence type="ECO:0000256" key="11">
    <source>
        <dbReference type="ARBA" id="ARBA00023136"/>
    </source>
</evidence>
<evidence type="ECO:0000256" key="3">
    <source>
        <dbReference type="ARBA" id="ARBA00022543"/>
    </source>
</evidence>
<dbReference type="Gene3D" id="1.20.1070.10">
    <property type="entry name" value="Rhodopsin 7-helix transmembrane proteins"/>
    <property type="match status" value="1"/>
</dbReference>
<dbReference type="Proteomes" id="UP000076858">
    <property type="component" value="Unassembled WGS sequence"/>
</dbReference>
<evidence type="ECO:0000256" key="9">
    <source>
        <dbReference type="ARBA" id="ARBA00022991"/>
    </source>
</evidence>
<dbReference type="OrthoDB" id="9996086at2759"/>
<keyword evidence="14" id="KW-0807">Transducer</keyword>
<evidence type="ECO:0000256" key="10">
    <source>
        <dbReference type="ARBA" id="ARBA00023040"/>
    </source>
</evidence>
<keyword evidence="15" id="KW-0844">Vision</keyword>
<keyword evidence="3" id="KW-0600">Photoreceptor protein</keyword>
<reference evidence="16 17" key="1">
    <citation type="submission" date="2016-03" db="EMBL/GenBank/DDBJ databases">
        <title>EvidentialGene: Evidence-directed Construction of Genes on Genomes.</title>
        <authorList>
            <person name="Gilbert D.G."/>
            <person name="Choi J.-H."/>
            <person name="Mockaitis K."/>
            <person name="Colbourne J."/>
            <person name="Pfrender M."/>
        </authorList>
    </citation>
    <scope>NUCLEOTIDE SEQUENCE [LARGE SCALE GENOMIC DNA]</scope>
    <source>
        <strain evidence="16 17">Xinb3</strain>
        <tissue evidence="16">Complete organism</tissue>
    </source>
</reference>
<sequence length="390" mass="44155">MFLAMNETLVPVAYVQDQMFDPWTVPDSFTVYKFAPDYVKPLLHPHWQTQKAVHPLWSYFFALYYLVMGSMAITGNVMVLKIFSHFTALRTPANMLVINLAVCDLMLMLSLIPESVYCFFLGGPWQFGYMGCQIHAFCGAFFGYGQITTLTIISWDRYNVIVKGFSGKPLTYAKVSLLITFIWVWSFGWALSPLVGWGLYALDGMLGTCSFDSYTTTMNHKSYILASCFFQYGGPIIVIVGCYFFIVKAVFRHEQELREQAKKMNVTSLRSGNNEEQQAVSAEIRAAKVAVVNIMLWIFAWTPFTAIAMVGTWHDSAFVTPLMSELPIICAKTSALYNPIIYALSHPKYRECLKELYPWLCIVVDDRKSKRNPNGDNNSIGTVKTDTSSS</sequence>
<keyword evidence="12" id="KW-1015">Disulfide bond</keyword>
<evidence type="ECO:0000256" key="15">
    <source>
        <dbReference type="ARBA" id="ARBA00023305"/>
    </source>
</evidence>
<dbReference type="InterPro" id="IPR027430">
    <property type="entry name" value="Retinal_BS"/>
</dbReference>
<accession>A0A0P5FZH3</accession>
<keyword evidence="10" id="KW-0297">G-protein coupled receptor</keyword>
<keyword evidence="13" id="KW-0675">Receptor</keyword>
<gene>
    <name evidence="16" type="ORF">APZ42_025447</name>
</gene>
<dbReference type="FunFam" id="1.20.1070.10:FF:000044">
    <property type="entry name" value="Opsin, ultraviolet-sensitive"/>
    <property type="match status" value="1"/>
</dbReference>
<organism evidence="16 17">
    <name type="scientific">Daphnia magna</name>
    <dbReference type="NCBI Taxonomy" id="35525"/>
    <lineage>
        <taxon>Eukaryota</taxon>
        <taxon>Metazoa</taxon>
        <taxon>Ecdysozoa</taxon>
        <taxon>Arthropoda</taxon>
        <taxon>Crustacea</taxon>
        <taxon>Branchiopoda</taxon>
        <taxon>Diplostraca</taxon>
        <taxon>Cladocera</taxon>
        <taxon>Anomopoda</taxon>
        <taxon>Daphniidae</taxon>
        <taxon>Daphnia</taxon>
    </lineage>
</organism>
<keyword evidence="8" id="KW-1133">Transmembrane helix</keyword>
<dbReference type="InterPro" id="IPR000276">
    <property type="entry name" value="GPCR_Rhodpsn"/>
</dbReference>
<dbReference type="GO" id="GO:0004930">
    <property type="term" value="F:G protein-coupled receptor activity"/>
    <property type="evidence" value="ECO:0007669"/>
    <property type="project" value="UniProtKB-KW"/>
</dbReference>
<keyword evidence="17" id="KW-1185">Reference proteome</keyword>
<dbReference type="Pfam" id="PF00001">
    <property type="entry name" value="7tm_1"/>
    <property type="match status" value="1"/>
</dbReference>
<dbReference type="InterPro" id="IPR017452">
    <property type="entry name" value="GPCR_Rhodpsn_7TM"/>
</dbReference>
<evidence type="ECO:0000256" key="4">
    <source>
        <dbReference type="ARBA" id="ARBA00022553"/>
    </source>
</evidence>
<evidence type="ECO:0000256" key="2">
    <source>
        <dbReference type="ARBA" id="ARBA00010663"/>
    </source>
</evidence>
<protein>
    <submittedName>
        <fullName evidence="16">Long-wavelength-like opsin</fullName>
    </submittedName>
</protein>
<keyword evidence="7" id="KW-0681">Retinal protein</keyword>
<evidence type="ECO:0000256" key="1">
    <source>
        <dbReference type="ARBA" id="ARBA00004141"/>
    </source>
</evidence>
<evidence type="ECO:0000256" key="7">
    <source>
        <dbReference type="ARBA" id="ARBA00022925"/>
    </source>
</evidence>
<keyword evidence="4" id="KW-0597">Phosphoprotein</keyword>
<evidence type="ECO:0000256" key="13">
    <source>
        <dbReference type="ARBA" id="ARBA00023170"/>
    </source>
</evidence>
<dbReference type="SUPFAM" id="SSF81321">
    <property type="entry name" value="Family A G protein-coupled receptor-like"/>
    <property type="match status" value="1"/>
</dbReference>
<dbReference type="EMBL" id="LRGB01001877">
    <property type="protein sequence ID" value="KZS10168.1"/>
    <property type="molecule type" value="Genomic_DNA"/>
</dbReference>
<dbReference type="InterPro" id="IPR050125">
    <property type="entry name" value="GPCR_opsins"/>
</dbReference>
<dbReference type="PRINTS" id="PR00237">
    <property type="entry name" value="GPCRRHODOPSN"/>
</dbReference>
<keyword evidence="11" id="KW-0472">Membrane</keyword>
<dbReference type="GO" id="GO:0009881">
    <property type="term" value="F:photoreceptor activity"/>
    <property type="evidence" value="ECO:0007669"/>
    <property type="project" value="UniProtKB-KW"/>
</dbReference>
<evidence type="ECO:0000313" key="17">
    <source>
        <dbReference type="Proteomes" id="UP000076858"/>
    </source>
</evidence>
<evidence type="ECO:0000256" key="5">
    <source>
        <dbReference type="ARBA" id="ARBA00022606"/>
    </source>
</evidence>
<dbReference type="CDD" id="cd15079">
    <property type="entry name" value="7tmA_photoreceptors_insect"/>
    <property type="match status" value="1"/>
</dbReference>
<evidence type="ECO:0000313" key="16">
    <source>
        <dbReference type="EMBL" id="KZS10168.1"/>
    </source>
</evidence>
<dbReference type="GO" id="GO:0016020">
    <property type="term" value="C:membrane"/>
    <property type="evidence" value="ECO:0007669"/>
    <property type="project" value="UniProtKB-SubCell"/>
</dbReference>
<dbReference type="GO" id="GO:0007602">
    <property type="term" value="P:phototransduction"/>
    <property type="evidence" value="ECO:0007669"/>
    <property type="project" value="UniProtKB-KW"/>
</dbReference>
<dbReference type="PANTHER" id="PTHR24240">
    <property type="entry name" value="OPSIN"/>
    <property type="match status" value="1"/>
</dbReference>
<dbReference type="STRING" id="35525.A0A0P5FZH3"/>
<comment type="subcellular location">
    <subcellularLocation>
        <location evidence="1">Membrane</location>
        <topology evidence="1">Multi-pass membrane protein</topology>
    </subcellularLocation>
</comment>
<comment type="caution">
    <text evidence="16">The sequence shown here is derived from an EMBL/GenBank/DDBJ whole genome shotgun (WGS) entry which is preliminary data.</text>
</comment>
<evidence type="ECO:0000256" key="14">
    <source>
        <dbReference type="ARBA" id="ARBA00023224"/>
    </source>
</evidence>
<evidence type="ECO:0000256" key="8">
    <source>
        <dbReference type="ARBA" id="ARBA00022989"/>
    </source>
</evidence>
<name>A0A0P5FZH3_9CRUS</name>
<keyword evidence="9" id="KW-0157">Chromophore</keyword>
<proteinExistence type="inferred from homology"/>
<evidence type="ECO:0000256" key="6">
    <source>
        <dbReference type="ARBA" id="ARBA00022692"/>
    </source>
</evidence>